<comment type="caution">
    <text evidence="3">The sequence shown here is derived from an EMBL/GenBank/DDBJ whole genome shotgun (WGS) entry which is preliminary data.</text>
</comment>
<protein>
    <submittedName>
        <fullName evidence="3">Uncharacterized protein</fullName>
    </submittedName>
</protein>
<feature type="transmembrane region" description="Helical" evidence="1">
    <location>
        <begin position="74"/>
        <end position="94"/>
    </location>
</feature>
<reference evidence="3" key="1">
    <citation type="submission" date="2020-12" db="EMBL/GenBank/DDBJ databases">
        <authorList>
            <person name="Iha C."/>
        </authorList>
    </citation>
    <scope>NUCLEOTIDE SEQUENCE</scope>
</reference>
<dbReference type="InterPro" id="IPR006461">
    <property type="entry name" value="PLAC_motif_containing"/>
</dbReference>
<keyword evidence="1" id="KW-0472">Membrane</keyword>
<dbReference type="EMBL" id="CAJHUC010002956">
    <property type="protein sequence ID" value="CAD7704799.1"/>
    <property type="molecule type" value="Genomic_DNA"/>
</dbReference>
<dbReference type="EMBL" id="CAJHUC010000968">
    <property type="protein sequence ID" value="CAD7699188.1"/>
    <property type="molecule type" value="Genomic_DNA"/>
</dbReference>
<keyword evidence="1" id="KW-0812">Transmembrane</keyword>
<dbReference type="Pfam" id="PF04749">
    <property type="entry name" value="PLAC8"/>
    <property type="match status" value="1"/>
</dbReference>
<name>A0A8S1JFE9_9CHLO</name>
<dbReference type="NCBIfam" id="TIGR01571">
    <property type="entry name" value="A_thal_Cys_rich"/>
    <property type="match status" value="1"/>
</dbReference>
<dbReference type="AlphaFoldDB" id="A0A8S1JFE9"/>
<dbReference type="Proteomes" id="UP000708148">
    <property type="component" value="Unassembled WGS sequence"/>
</dbReference>
<accession>A0A8S1JFE9</accession>
<keyword evidence="4" id="KW-1185">Reference proteome</keyword>
<evidence type="ECO:0000256" key="1">
    <source>
        <dbReference type="SAM" id="Phobius"/>
    </source>
</evidence>
<evidence type="ECO:0000313" key="4">
    <source>
        <dbReference type="Proteomes" id="UP000708148"/>
    </source>
</evidence>
<organism evidence="3 4">
    <name type="scientific">Ostreobium quekettii</name>
    <dbReference type="NCBI Taxonomy" id="121088"/>
    <lineage>
        <taxon>Eukaryota</taxon>
        <taxon>Viridiplantae</taxon>
        <taxon>Chlorophyta</taxon>
        <taxon>core chlorophytes</taxon>
        <taxon>Ulvophyceae</taxon>
        <taxon>TCBD clade</taxon>
        <taxon>Bryopsidales</taxon>
        <taxon>Ostreobineae</taxon>
        <taxon>Ostreobiaceae</taxon>
        <taxon>Ostreobium</taxon>
    </lineage>
</organism>
<dbReference type="OrthoDB" id="985035at2759"/>
<gene>
    <name evidence="3" type="ORF">OSTQU699_LOCUS10154</name>
    <name evidence="2" type="ORF">OSTQU699_LOCUS4547</name>
</gene>
<sequence>MTIATDTYARIFCKTKFGFIVFEDDDDESTDFIERDESSNSKDEDDDDDLIYWNFGIREVEIKDKYKDDESTIIAIYWVIAVVVFLTITIAGAWNRMQLRNKFGIDGPSLCCEGAPELEDACVWTFCKPCALCQEVRTIVRNHVQDGVWQGELETVTVNAATGIPASGVVMVPLSHATPPPQQDINDVYAKV</sequence>
<evidence type="ECO:0000313" key="3">
    <source>
        <dbReference type="EMBL" id="CAD7704799.1"/>
    </source>
</evidence>
<keyword evidence="1" id="KW-1133">Transmembrane helix</keyword>
<proteinExistence type="predicted"/>
<evidence type="ECO:0000313" key="2">
    <source>
        <dbReference type="EMBL" id="CAD7699188.1"/>
    </source>
</evidence>